<organism evidence="3 4">
    <name type="scientific">Dissophora globulifera</name>
    <dbReference type="NCBI Taxonomy" id="979702"/>
    <lineage>
        <taxon>Eukaryota</taxon>
        <taxon>Fungi</taxon>
        <taxon>Fungi incertae sedis</taxon>
        <taxon>Mucoromycota</taxon>
        <taxon>Mortierellomycotina</taxon>
        <taxon>Mortierellomycetes</taxon>
        <taxon>Mortierellales</taxon>
        <taxon>Mortierellaceae</taxon>
        <taxon>Dissophora</taxon>
    </lineage>
</organism>
<keyword evidence="4" id="KW-1185">Reference proteome</keyword>
<evidence type="ECO:0000256" key="1">
    <source>
        <dbReference type="SAM" id="MobiDB-lite"/>
    </source>
</evidence>
<dbReference type="Gene3D" id="3.40.630.30">
    <property type="match status" value="1"/>
</dbReference>
<feature type="compositionally biased region" description="Basic and acidic residues" evidence="1">
    <location>
        <begin position="65"/>
        <end position="79"/>
    </location>
</feature>
<gene>
    <name evidence="3" type="ORF">BGZ99_002218</name>
</gene>
<reference evidence="3" key="1">
    <citation type="journal article" date="2020" name="Fungal Divers.">
        <title>Resolving the Mortierellaceae phylogeny through synthesis of multi-gene phylogenetics and phylogenomics.</title>
        <authorList>
            <person name="Vandepol N."/>
            <person name="Liber J."/>
            <person name="Desiro A."/>
            <person name="Na H."/>
            <person name="Kennedy M."/>
            <person name="Barry K."/>
            <person name="Grigoriev I.V."/>
            <person name="Miller A.N."/>
            <person name="O'Donnell K."/>
            <person name="Stajich J.E."/>
            <person name="Bonito G."/>
        </authorList>
    </citation>
    <scope>NUCLEOTIDE SEQUENCE</scope>
    <source>
        <strain evidence="3">REB-010B</strain>
    </source>
</reference>
<feature type="compositionally biased region" description="Basic residues" evidence="1">
    <location>
        <begin position="302"/>
        <end position="322"/>
    </location>
</feature>
<feature type="compositionally biased region" description="Acidic residues" evidence="1">
    <location>
        <begin position="288"/>
        <end position="298"/>
    </location>
</feature>
<dbReference type="SUPFAM" id="SSF55729">
    <property type="entry name" value="Acyl-CoA N-acyltransferases (Nat)"/>
    <property type="match status" value="1"/>
</dbReference>
<dbReference type="InterPro" id="IPR016181">
    <property type="entry name" value="Acyl_CoA_acyltransferase"/>
</dbReference>
<feature type="compositionally biased region" description="Acidic residues" evidence="1">
    <location>
        <begin position="43"/>
        <end position="58"/>
    </location>
</feature>
<dbReference type="GO" id="GO:0016747">
    <property type="term" value="F:acyltransferase activity, transferring groups other than amino-acyl groups"/>
    <property type="evidence" value="ECO:0007669"/>
    <property type="project" value="InterPro"/>
</dbReference>
<feature type="compositionally biased region" description="Acidic residues" evidence="1">
    <location>
        <begin position="233"/>
        <end position="244"/>
    </location>
</feature>
<feature type="domain" description="N-acetyltransferase" evidence="2">
    <location>
        <begin position="250"/>
        <end position="279"/>
    </location>
</feature>
<dbReference type="InterPro" id="IPR000182">
    <property type="entry name" value="GNAT_dom"/>
</dbReference>
<feature type="region of interest" description="Disordered" evidence="1">
    <location>
        <begin position="33"/>
        <end position="115"/>
    </location>
</feature>
<feature type="compositionally biased region" description="Polar residues" evidence="1">
    <location>
        <begin position="220"/>
        <end position="229"/>
    </location>
</feature>
<dbReference type="Pfam" id="PF00583">
    <property type="entry name" value="Acetyltransf_1"/>
    <property type="match status" value="1"/>
</dbReference>
<sequence>MDVFGSKLQAYPAGNFIALATTSVLTDEDTLTWSQDREQGEHVEEEEDEEGEDAEQVEESTTAAREQEGEAREREERGLYEVSVVEITETGPDGSSTTTTTTSATTGDGLTATNETIVRARTPDITLSNHDHATTSTGNTAADISGDRDRDDQDMTTILFQWEQPIGYLLSHPYSRESVTLHHLGDHHHNHHHHHHQHREGAVQEDPSQAKKMRLDEQSEPSSQSQGTTPAADYEEEEEEEEYEHDQGMEKYFIHDCAIHPDWRGKGLGAQLWKALEDSLTPLKDNGDDTPMESEEGEPEHHHHFHGLHRHHGGGRHHRGGQQRKGAPNLKEIVLVSVQGTQPFWQHAGGFAIVPDHDIDLSVYGDEAFLMSRRFGRL</sequence>
<dbReference type="Proteomes" id="UP000738325">
    <property type="component" value="Unassembled WGS sequence"/>
</dbReference>
<feature type="region of interest" description="Disordered" evidence="1">
    <location>
        <begin position="282"/>
        <end position="325"/>
    </location>
</feature>
<name>A0A9P6R1J5_9FUNG</name>
<protein>
    <recommendedName>
        <fullName evidence="2">N-acetyltransferase domain-containing protein</fullName>
    </recommendedName>
</protein>
<dbReference type="AlphaFoldDB" id="A0A9P6R1J5"/>
<feature type="region of interest" description="Disordered" evidence="1">
    <location>
        <begin position="186"/>
        <end position="247"/>
    </location>
</feature>
<dbReference type="CDD" id="cd04301">
    <property type="entry name" value="NAT_SF"/>
    <property type="match status" value="1"/>
</dbReference>
<evidence type="ECO:0000313" key="4">
    <source>
        <dbReference type="Proteomes" id="UP000738325"/>
    </source>
</evidence>
<dbReference type="OrthoDB" id="2445945at2759"/>
<evidence type="ECO:0000259" key="2">
    <source>
        <dbReference type="Pfam" id="PF00583"/>
    </source>
</evidence>
<proteinExistence type="predicted"/>
<evidence type="ECO:0000313" key="3">
    <source>
        <dbReference type="EMBL" id="KAG0305066.1"/>
    </source>
</evidence>
<feature type="region of interest" description="Disordered" evidence="1">
    <location>
        <begin position="127"/>
        <end position="150"/>
    </location>
</feature>
<feature type="compositionally biased region" description="Low complexity" evidence="1">
    <location>
        <begin position="88"/>
        <end position="113"/>
    </location>
</feature>
<feature type="compositionally biased region" description="Basic residues" evidence="1">
    <location>
        <begin position="186"/>
        <end position="198"/>
    </location>
</feature>
<comment type="caution">
    <text evidence="3">The sequence shown here is derived from an EMBL/GenBank/DDBJ whole genome shotgun (WGS) entry which is preliminary data.</text>
</comment>
<dbReference type="EMBL" id="JAAAIP010001632">
    <property type="protein sequence ID" value="KAG0305066.1"/>
    <property type="molecule type" value="Genomic_DNA"/>
</dbReference>
<accession>A0A9P6R1J5</accession>